<dbReference type="InParanoid" id="C7YSV0"/>
<dbReference type="SMART" id="SM00066">
    <property type="entry name" value="GAL4"/>
    <property type="match status" value="1"/>
</dbReference>
<evidence type="ECO:0000256" key="1">
    <source>
        <dbReference type="ARBA" id="ARBA00023242"/>
    </source>
</evidence>
<proteinExistence type="predicted"/>
<evidence type="ECO:0000313" key="4">
    <source>
        <dbReference type="EMBL" id="EEU45300.1"/>
    </source>
</evidence>
<dbReference type="OrthoDB" id="5350673at2759"/>
<evidence type="ECO:0000256" key="2">
    <source>
        <dbReference type="SAM" id="MobiDB-lite"/>
    </source>
</evidence>
<dbReference type="PANTHER" id="PTHR47784">
    <property type="entry name" value="STEROL UPTAKE CONTROL PROTEIN 2"/>
    <property type="match status" value="1"/>
</dbReference>
<dbReference type="Gene3D" id="4.10.240.10">
    <property type="entry name" value="Zn(2)-C6 fungal-type DNA-binding domain"/>
    <property type="match status" value="1"/>
</dbReference>
<dbReference type="HOGENOM" id="CLU_024934_2_0_1"/>
<dbReference type="AlphaFoldDB" id="C7YSV0"/>
<feature type="region of interest" description="Disordered" evidence="2">
    <location>
        <begin position="52"/>
        <end position="88"/>
    </location>
</feature>
<dbReference type="KEGG" id="nhe:NECHADRAFT_80860"/>
<gene>
    <name evidence="4" type="ORF">NECHADRAFT_80860</name>
</gene>
<dbReference type="RefSeq" id="XP_003051013.1">
    <property type="nucleotide sequence ID" value="XM_003050967.1"/>
</dbReference>
<dbReference type="InterPro" id="IPR053157">
    <property type="entry name" value="Sterol_Uptake_Regulator"/>
</dbReference>
<reference evidence="4 5" key="1">
    <citation type="journal article" date="2009" name="PLoS Genet.">
        <title>The genome of Nectria haematococca: contribution of supernumerary chromosomes to gene expansion.</title>
        <authorList>
            <person name="Coleman J.J."/>
            <person name="Rounsley S.D."/>
            <person name="Rodriguez-Carres M."/>
            <person name="Kuo A."/>
            <person name="Wasmann C.C."/>
            <person name="Grimwood J."/>
            <person name="Schmutz J."/>
            <person name="Taga M."/>
            <person name="White G.J."/>
            <person name="Zhou S."/>
            <person name="Schwartz D.C."/>
            <person name="Freitag M."/>
            <person name="Ma L.J."/>
            <person name="Danchin E.G."/>
            <person name="Henrissat B."/>
            <person name="Coutinho P.M."/>
            <person name="Nelson D.R."/>
            <person name="Straney D."/>
            <person name="Napoli C.A."/>
            <person name="Barker B.M."/>
            <person name="Gribskov M."/>
            <person name="Rep M."/>
            <person name="Kroken S."/>
            <person name="Molnar I."/>
            <person name="Rensing C."/>
            <person name="Kennell J.C."/>
            <person name="Zamora J."/>
            <person name="Farman M.L."/>
            <person name="Selker E.U."/>
            <person name="Salamov A."/>
            <person name="Shapiro H."/>
            <person name="Pangilinan J."/>
            <person name="Lindquist E."/>
            <person name="Lamers C."/>
            <person name="Grigoriev I.V."/>
            <person name="Geiser D.M."/>
            <person name="Covert S.F."/>
            <person name="Temporini E."/>
            <person name="Vanetten H.D."/>
        </authorList>
    </citation>
    <scope>NUCLEOTIDE SEQUENCE [LARGE SCALE GENOMIC DNA]</scope>
    <source>
        <strain evidence="5">ATCC MYA-4622 / CBS 123669 / FGSC 9596 / NRRL 45880 / 77-13-4</strain>
    </source>
</reference>
<sequence length="395" mass="44550">MLRRSHKKSRRGCTECKQRHVKLTGILSTNQCDETRPACRLCTVSGRSCSFTSQAPTQNPSNSSQDDRPKSPVDSHSSSSGITPVPEVTLPVPNFEEAINLEHMELLIHLTVDRGMFNLGDDLQDAFSTISIALRKGLESPYLLYQLLAFSARHLAFLNPDRAPHYLHQAVTLQTRAVSLFNTTRPEVNRSNCVAILLFSVALGHHLLADSLCKREPGGLEGFLTHYVQCIEMNRSIYTIVRAAWPLLLESELEPILSWSSGNTSQPPRGNHCQHIKELIEKAEGLSQEEREACQTAINYLQLGFDALPDGANRFGMIFTWTMLAPPEFTNLLSVRRPEVLILLSYYALLLHYGRSMWQVGDAGVYILGLIEEYLDSEWHEWLEYPRSAIMKDLE</sequence>
<dbReference type="GO" id="GO:0001228">
    <property type="term" value="F:DNA-binding transcription activator activity, RNA polymerase II-specific"/>
    <property type="evidence" value="ECO:0007669"/>
    <property type="project" value="TreeGrafter"/>
</dbReference>
<organism evidence="4 5">
    <name type="scientific">Fusarium vanettenii (strain ATCC MYA-4622 / CBS 123669 / FGSC 9596 / NRRL 45880 / 77-13-4)</name>
    <name type="common">Fusarium solani subsp. pisi</name>
    <dbReference type="NCBI Taxonomy" id="660122"/>
    <lineage>
        <taxon>Eukaryota</taxon>
        <taxon>Fungi</taxon>
        <taxon>Dikarya</taxon>
        <taxon>Ascomycota</taxon>
        <taxon>Pezizomycotina</taxon>
        <taxon>Sordariomycetes</taxon>
        <taxon>Hypocreomycetidae</taxon>
        <taxon>Hypocreales</taxon>
        <taxon>Nectriaceae</taxon>
        <taxon>Fusarium</taxon>
        <taxon>Fusarium solani species complex</taxon>
        <taxon>Fusarium vanettenii</taxon>
    </lineage>
</organism>
<accession>C7YSV0</accession>
<dbReference type="EMBL" id="GG698899">
    <property type="protein sequence ID" value="EEU45300.1"/>
    <property type="molecule type" value="Genomic_DNA"/>
</dbReference>
<keyword evidence="5" id="KW-1185">Reference proteome</keyword>
<evidence type="ECO:0000259" key="3">
    <source>
        <dbReference type="SMART" id="SM00066"/>
    </source>
</evidence>
<dbReference type="InterPro" id="IPR001138">
    <property type="entry name" value="Zn2Cys6_DnaBD"/>
</dbReference>
<dbReference type="eggNOG" id="ENOG502SM5E">
    <property type="taxonomic scope" value="Eukaryota"/>
</dbReference>
<dbReference type="STRING" id="660122.C7YSV0"/>
<dbReference type="VEuPathDB" id="FungiDB:NECHADRAFT_80860"/>
<dbReference type="CDD" id="cd00067">
    <property type="entry name" value="GAL4"/>
    <property type="match status" value="1"/>
</dbReference>
<dbReference type="GeneID" id="9668424"/>
<dbReference type="Proteomes" id="UP000005206">
    <property type="component" value="Chromosome 5"/>
</dbReference>
<dbReference type="PANTHER" id="PTHR47784:SF4">
    <property type="entry name" value="ZN(II)2CYS6 TRANSCRIPTION FACTOR (EUROFUNG)"/>
    <property type="match status" value="1"/>
</dbReference>
<dbReference type="OMA" id="MEHMELF"/>
<dbReference type="SUPFAM" id="SSF57701">
    <property type="entry name" value="Zn2/Cys6 DNA-binding domain"/>
    <property type="match status" value="1"/>
</dbReference>
<keyword evidence="1" id="KW-0539">Nucleus</keyword>
<evidence type="ECO:0000313" key="5">
    <source>
        <dbReference type="Proteomes" id="UP000005206"/>
    </source>
</evidence>
<dbReference type="InterPro" id="IPR036864">
    <property type="entry name" value="Zn2-C6_fun-type_DNA-bd_sf"/>
</dbReference>
<dbReference type="GO" id="GO:0008270">
    <property type="term" value="F:zinc ion binding"/>
    <property type="evidence" value="ECO:0007669"/>
    <property type="project" value="InterPro"/>
</dbReference>
<feature type="domain" description="Zn(2)-C6 fungal-type" evidence="3">
    <location>
        <begin position="7"/>
        <end position="60"/>
    </location>
</feature>
<feature type="compositionally biased region" description="Polar residues" evidence="2">
    <location>
        <begin position="52"/>
        <end position="64"/>
    </location>
</feature>
<protein>
    <recommendedName>
        <fullName evidence="3">Zn(2)-C6 fungal-type domain-containing protein</fullName>
    </recommendedName>
</protein>
<name>C7YSV0_FUSV7</name>